<protein>
    <recommendedName>
        <fullName evidence="5">Cuticle protein 6</fullName>
    </recommendedName>
</protein>
<gene>
    <name evidence="3" type="ORF">TCAL_01551</name>
</gene>
<organism evidence="3 4">
    <name type="scientific">Tigriopus californicus</name>
    <name type="common">Marine copepod</name>
    <dbReference type="NCBI Taxonomy" id="6832"/>
    <lineage>
        <taxon>Eukaryota</taxon>
        <taxon>Metazoa</taxon>
        <taxon>Ecdysozoa</taxon>
        <taxon>Arthropoda</taxon>
        <taxon>Crustacea</taxon>
        <taxon>Multicrustacea</taxon>
        <taxon>Hexanauplia</taxon>
        <taxon>Copepoda</taxon>
        <taxon>Harpacticoida</taxon>
        <taxon>Harpacticidae</taxon>
        <taxon>Tigriopus</taxon>
    </lineage>
</organism>
<keyword evidence="4" id="KW-1185">Reference proteome</keyword>
<evidence type="ECO:0008006" key="5">
    <source>
        <dbReference type="Google" id="ProtNLM"/>
    </source>
</evidence>
<dbReference type="OrthoDB" id="6376947at2759"/>
<dbReference type="EMBL" id="VCGU01000007">
    <property type="protein sequence ID" value="TRY73508.1"/>
    <property type="molecule type" value="Genomic_DNA"/>
</dbReference>
<feature type="signal peptide" evidence="2">
    <location>
        <begin position="1"/>
        <end position="24"/>
    </location>
</feature>
<accession>A0A553P741</accession>
<proteinExistence type="predicted"/>
<evidence type="ECO:0000313" key="3">
    <source>
        <dbReference type="EMBL" id="TRY73508.1"/>
    </source>
</evidence>
<comment type="caution">
    <text evidence="3">The sequence shown here is derived from an EMBL/GenBank/DDBJ whole genome shotgun (WGS) entry which is preliminary data.</text>
</comment>
<dbReference type="Proteomes" id="UP000318571">
    <property type="component" value="Chromosome 3"/>
</dbReference>
<sequence>MFAKSNEFALCLAAVGLIFHAVCALPVNEPNAYEKGSSTTTPNPPPSPFQYAFAAGRAPGGKPDRYVEQEGDENGVVRGSYAYLDPNWKWQKVSYLADPDTGFHVLESTAGDASSLPEDTPVVAEAKAKHKALYDQIAQRDQVQPESPKESKAVEDKRIEHYSAFERIRAEHAAIAEEHARLAAEAEKYELIEEARKKLFSRD</sequence>
<name>A0A553P741_TIGCA</name>
<feature type="chain" id="PRO_5021923625" description="Cuticle protein 6" evidence="2">
    <location>
        <begin position="25"/>
        <end position="203"/>
    </location>
</feature>
<dbReference type="GO" id="GO:0042302">
    <property type="term" value="F:structural constituent of cuticle"/>
    <property type="evidence" value="ECO:0007669"/>
    <property type="project" value="UniProtKB-UniRule"/>
</dbReference>
<dbReference type="PROSITE" id="PS51155">
    <property type="entry name" value="CHIT_BIND_RR_2"/>
    <property type="match status" value="1"/>
</dbReference>
<dbReference type="Pfam" id="PF00379">
    <property type="entry name" value="Chitin_bind_4"/>
    <property type="match status" value="1"/>
</dbReference>
<dbReference type="InterPro" id="IPR000618">
    <property type="entry name" value="Insect_cuticle"/>
</dbReference>
<keyword evidence="2" id="KW-0732">Signal</keyword>
<evidence type="ECO:0000256" key="2">
    <source>
        <dbReference type="SAM" id="SignalP"/>
    </source>
</evidence>
<evidence type="ECO:0000256" key="1">
    <source>
        <dbReference type="PROSITE-ProRule" id="PRU00497"/>
    </source>
</evidence>
<reference evidence="3 4" key="1">
    <citation type="journal article" date="2018" name="Nat. Ecol. Evol.">
        <title>Genomic signatures of mitonuclear coevolution across populations of Tigriopus californicus.</title>
        <authorList>
            <person name="Barreto F.S."/>
            <person name="Watson E.T."/>
            <person name="Lima T.G."/>
            <person name="Willett C.S."/>
            <person name="Edmands S."/>
            <person name="Li W."/>
            <person name="Burton R.S."/>
        </authorList>
    </citation>
    <scope>NUCLEOTIDE SEQUENCE [LARGE SCALE GENOMIC DNA]</scope>
    <source>
        <strain evidence="3 4">San Diego</strain>
    </source>
</reference>
<dbReference type="AlphaFoldDB" id="A0A553P741"/>
<keyword evidence="1" id="KW-0193">Cuticle</keyword>
<evidence type="ECO:0000313" key="4">
    <source>
        <dbReference type="Proteomes" id="UP000318571"/>
    </source>
</evidence>
<dbReference type="OMA" id="VIHATQK"/>